<keyword evidence="1" id="KW-0472">Membrane</keyword>
<evidence type="ECO:0000256" key="1">
    <source>
        <dbReference type="SAM" id="Phobius"/>
    </source>
</evidence>
<keyword evidence="3" id="KW-1185">Reference proteome</keyword>
<protein>
    <submittedName>
        <fullName evidence="2">F1F0 ATPase subunit 2</fullName>
    </submittedName>
</protein>
<accession>A0ABU0LEZ1</accession>
<sequence length="107" mass="10810">MTMALGNLMASLLPAMPELSPLAGAALGLGVGLVAGGAYFTALWWNTQLYLAGGRALLAIALQAARFALLLGAMAALALLGALPLLMGAVGLLIARTLVVRRLGRVA</sequence>
<organism evidence="2 3">
    <name type="scientific">Xanthobacter agilis</name>
    <dbReference type="NCBI Taxonomy" id="47492"/>
    <lineage>
        <taxon>Bacteria</taxon>
        <taxon>Pseudomonadati</taxon>
        <taxon>Pseudomonadota</taxon>
        <taxon>Alphaproteobacteria</taxon>
        <taxon>Hyphomicrobiales</taxon>
        <taxon>Xanthobacteraceae</taxon>
        <taxon>Xanthobacter</taxon>
    </lineage>
</organism>
<dbReference type="EMBL" id="JAUSVY010000005">
    <property type="protein sequence ID" value="MDQ0505722.1"/>
    <property type="molecule type" value="Genomic_DNA"/>
</dbReference>
<gene>
    <name evidence="2" type="ORF">QOZ94_002522</name>
</gene>
<comment type="caution">
    <text evidence="2">The sequence shown here is derived from an EMBL/GenBank/DDBJ whole genome shotgun (WGS) entry which is preliminary data.</text>
</comment>
<keyword evidence="1" id="KW-1133">Transmembrane helix</keyword>
<keyword evidence="1" id="KW-0812">Transmembrane</keyword>
<dbReference type="Pfam" id="PF12966">
    <property type="entry name" value="AtpR"/>
    <property type="match status" value="1"/>
</dbReference>
<feature type="transmembrane region" description="Helical" evidence="1">
    <location>
        <begin position="75"/>
        <end position="95"/>
    </location>
</feature>
<feature type="transmembrane region" description="Helical" evidence="1">
    <location>
        <begin position="49"/>
        <end position="69"/>
    </location>
</feature>
<reference evidence="2 3" key="1">
    <citation type="submission" date="2023-07" db="EMBL/GenBank/DDBJ databases">
        <title>Genomic Encyclopedia of Type Strains, Phase IV (KMG-IV): sequencing the most valuable type-strain genomes for metagenomic binning, comparative biology and taxonomic classification.</title>
        <authorList>
            <person name="Goeker M."/>
        </authorList>
    </citation>
    <scope>NUCLEOTIDE SEQUENCE [LARGE SCALE GENOMIC DNA]</scope>
    <source>
        <strain evidence="2 3">DSM 3770</strain>
    </source>
</reference>
<dbReference type="InterPro" id="IPR017581">
    <property type="entry name" value="AtpR-like"/>
</dbReference>
<name>A0ABU0LEZ1_XANAG</name>
<evidence type="ECO:0000313" key="2">
    <source>
        <dbReference type="EMBL" id="MDQ0505722.1"/>
    </source>
</evidence>
<evidence type="ECO:0000313" key="3">
    <source>
        <dbReference type="Proteomes" id="UP001241747"/>
    </source>
</evidence>
<dbReference type="Proteomes" id="UP001241747">
    <property type="component" value="Unassembled WGS sequence"/>
</dbReference>
<feature type="transmembrane region" description="Helical" evidence="1">
    <location>
        <begin position="20"/>
        <end position="42"/>
    </location>
</feature>
<proteinExistence type="predicted"/>